<dbReference type="KEGG" id="ptn:PTRA_a2828"/>
<dbReference type="EMBL" id="CP011034">
    <property type="protein sequence ID" value="ALS33876.1"/>
    <property type="molecule type" value="Genomic_DNA"/>
</dbReference>
<evidence type="ECO:0000313" key="1">
    <source>
        <dbReference type="EMBL" id="ALS31519.1"/>
    </source>
</evidence>
<dbReference type="Proteomes" id="UP000065261">
    <property type="component" value="Chromosome I"/>
</dbReference>
<gene>
    <name evidence="1" type="ORF">PTRA_a0134</name>
    <name evidence="2" type="ORF">PTRA_a2828</name>
    <name evidence="3" type="ORF">PTRA_a3327</name>
</gene>
<evidence type="ECO:0000313" key="4">
    <source>
        <dbReference type="Proteomes" id="UP000065261"/>
    </source>
</evidence>
<proteinExistence type="predicted"/>
<dbReference type="KEGG" id="ptn:PTRA_a0134"/>
<accession>A0A0U2IRM3</accession>
<sequence>MLLKDSALSCFDFTFFKSENNNAQSIRFWQQKQKIQNSLSCRKT</sequence>
<dbReference type="AlphaFoldDB" id="A0A0U2IRM3"/>
<protein>
    <submittedName>
        <fullName evidence="1">Uncharacterized protein</fullName>
    </submittedName>
</protein>
<name>A0A0U2IRM3_9GAMM</name>
<dbReference type="PATRIC" id="fig|1315283.4.peg.112"/>
<dbReference type="EMBL" id="CP011034">
    <property type="protein sequence ID" value="ALS34317.1"/>
    <property type="molecule type" value="Genomic_DNA"/>
</dbReference>
<evidence type="ECO:0000313" key="2">
    <source>
        <dbReference type="EMBL" id="ALS33876.1"/>
    </source>
</evidence>
<organism evidence="1">
    <name type="scientific">Pseudoalteromonas translucida KMM 520</name>
    <dbReference type="NCBI Taxonomy" id="1315283"/>
    <lineage>
        <taxon>Bacteria</taxon>
        <taxon>Pseudomonadati</taxon>
        <taxon>Pseudomonadota</taxon>
        <taxon>Gammaproteobacteria</taxon>
        <taxon>Alteromonadales</taxon>
        <taxon>Pseudoalteromonadaceae</taxon>
        <taxon>Pseudoalteromonas</taxon>
    </lineage>
</organism>
<dbReference type="KEGG" id="ptn:PTRA_a3327"/>
<evidence type="ECO:0000313" key="3">
    <source>
        <dbReference type="EMBL" id="ALS34317.1"/>
    </source>
</evidence>
<reference evidence="1 4" key="1">
    <citation type="submission" date="2015-03" db="EMBL/GenBank/DDBJ databases">
        <authorList>
            <person name="Murphy D."/>
        </authorList>
    </citation>
    <scope>NUCLEOTIDE SEQUENCE [LARGE SCALE GENOMIC DNA]</scope>
    <source>
        <strain evidence="1 4">KMM 520</strain>
    </source>
</reference>
<dbReference type="EMBL" id="CP011034">
    <property type="protein sequence ID" value="ALS31519.1"/>
    <property type="molecule type" value="Genomic_DNA"/>
</dbReference>